<proteinExistence type="inferred from homology"/>
<evidence type="ECO:0000259" key="5">
    <source>
        <dbReference type="Pfam" id="PF13458"/>
    </source>
</evidence>
<dbReference type="CDD" id="cd06342">
    <property type="entry name" value="PBP1_ABC_LIVBP-like"/>
    <property type="match status" value="1"/>
</dbReference>
<dbReference type="Pfam" id="PF13458">
    <property type="entry name" value="Peripla_BP_6"/>
    <property type="match status" value="1"/>
</dbReference>
<evidence type="ECO:0000256" key="3">
    <source>
        <dbReference type="ARBA" id="ARBA00022729"/>
    </source>
</evidence>
<reference evidence="6" key="1">
    <citation type="submission" date="2019-09" db="EMBL/GenBank/DDBJ databases">
        <title>Characterisation of the sponge microbiome using genome-centric metagenomics.</title>
        <authorList>
            <person name="Engelberts J.P."/>
            <person name="Robbins S.J."/>
            <person name="De Goeij J.M."/>
            <person name="Aranda M."/>
            <person name="Bell S.C."/>
            <person name="Webster N.S."/>
        </authorList>
    </citation>
    <scope>NUCLEOTIDE SEQUENCE</scope>
    <source>
        <strain evidence="6">SB0675_bin_29</strain>
    </source>
</reference>
<accession>A0A6B1G449</accession>
<dbReference type="PANTHER" id="PTHR47151:SF2">
    <property type="entry name" value="AMINO ACID BINDING PROTEIN"/>
    <property type="match status" value="1"/>
</dbReference>
<dbReference type="PRINTS" id="PR00337">
    <property type="entry name" value="LEUILEVALBP"/>
</dbReference>
<sequence length="437" mass="45204">MNARKFLVLVDSKLTKEVQMSKRLSFLSLVLVAALMLAACVAAQPAAEAPAEEAPMEEAAADMSGKVVVASGGMIRIGGSFALTGPIPDPGLNIRHGAELAIDDLNAMGGLEGFMFELVAEDGACDGTQGTNVGNKFAADETIVAVTGGTCSGETFGLVPILQEARIPFVSPSATNPDITSAECDVCNRVALSDALQGAIDADFVVNDLGLTKVAVVHDNSDYGKGLAEIFQSGVMDLGGEVSSFEGVQVGDTDFRAMLARVGADGPQGVFFGGYSTEAGLIAQQMTETPGLEDTAFMSVDGAYTQQYLEAAGDAAEGTYISFVAGADSEEMNAEFDAKYMEKYGVSPDDLGPFHSQSYDSVKLIAAAIAAVASVDDSGNLVIDREELISAIRSVDAFEGLTGTIKCDSIGECGAGGVQIFQVSEGDFNQVSGFGME</sequence>
<name>A0A6B1G449_9CHLR</name>
<evidence type="ECO:0000256" key="4">
    <source>
        <dbReference type="ARBA" id="ARBA00022970"/>
    </source>
</evidence>
<gene>
    <name evidence="6" type="ORF">F4148_16045</name>
</gene>
<protein>
    <submittedName>
        <fullName evidence="6">Branched-chain amino acid ABC transporter substrate-binding protein</fullName>
    </submittedName>
</protein>
<dbReference type="GO" id="GO:0006865">
    <property type="term" value="P:amino acid transport"/>
    <property type="evidence" value="ECO:0007669"/>
    <property type="project" value="UniProtKB-KW"/>
</dbReference>
<dbReference type="InterPro" id="IPR000709">
    <property type="entry name" value="Leu_Ile_Val-bd"/>
</dbReference>
<dbReference type="AlphaFoldDB" id="A0A6B1G449"/>
<keyword evidence="3" id="KW-0732">Signal</keyword>
<evidence type="ECO:0000256" key="2">
    <source>
        <dbReference type="ARBA" id="ARBA00022448"/>
    </source>
</evidence>
<feature type="domain" description="Leucine-binding protein" evidence="5">
    <location>
        <begin position="75"/>
        <end position="423"/>
    </location>
</feature>
<evidence type="ECO:0000256" key="1">
    <source>
        <dbReference type="ARBA" id="ARBA00010062"/>
    </source>
</evidence>
<organism evidence="6">
    <name type="scientific">Caldilineaceae bacterium SB0675_bin_29</name>
    <dbReference type="NCBI Taxonomy" id="2605266"/>
    <lineage>
        <taxon>Bacteria</taxon>
        <taxon>Bacillati</taxon>
        <taxon>Chloroflexota</taxon>
        <taxon>Caldilineae</taxon>
        <taxon>Caldilineales</taxon>
        <taxon>Caldilineaceae</taxon>
    </lineage>
</organism>
<comment type="similarity">
    <text evidence="1">Belongs to the leucine-binding protein family.</text>
</comment>
<keyword evidence="2" id="KW-0813">Transport</keyword>
<evidence type="ECO:0000313" key="6">
    <source>
        <dbReference type="EMBL" id="MYH63197.1"/>
    </source>
</evidence>
<dbReference type="InterPro" id="IPR028081">
    <property type="entry name" value="Leu-bd"/>
</dbReference>
<dbReference type="InterPro" id="IPR028082">
    <property type="entry name" value="Peripla_BP_I"/>
</dbReference>
<comment type="caution">
    <text evidence="6">The sequence shown here is derived from an EMBL/GenBank/DDBJ whole genome shotgun (WGS) entry which is preliminary data.</text>
</comment>
<dbReference type="SUPFAM" id="SSF53822">
    <property type="entry name" value="Periplasmic binding protein-like I"/>
    <property type="match status" value="1"/>
</dbReference>
<dbReference type="EMBL" id="VYDA01000567">
    <property type="protein sequence ID" value="MYH63197.1"/>
    <property type="molecule type" value="Genomic_DNA"/>
</dbReference>
<keyword evidence="4" id="KW-0029">Amino-acid transport</keyword>
<dbReference type="Gene3D" id="3.40.50.2300">
    <property type="match status" value="2"/>
</dbReference>
<dbReference type="PANTHER" id="PTHR47151">
    <property type="entry name" value="LEU/ILE/VAL-BINDING ABC TRANSPORTER SUBUNIT"/>
    <property type="match status" value="1"/>
</dbReference>